<evidence type="ECO:0000256" key="1">
    <source>
        <dbReference type="ARBA" id="ARBA00023015"/>
    </source>
</evidence>
<dbReference type="SUPFAM" id="SSF46785">
    <property type="entry name" value="Winged helix' DNA-binding domain"/>
    <property type="match status" value="1"/>
</dbReference>
<dbReference type="PRINTS" id="PR00598">
    <property type="entry name" value="HTHMARR"/>
</dbReference>
<organism evidence="5 6">
    <name type="scientific">Roseovarius bejariae</name>
    <dbReference type="NCBI Taxonomy" id="2576383"/>
    <lineage>
        <taxon>Bacteria</taxon>
        <taxon>Pseudomonadati</taxon>
        <taxon>Pseudomonadota</taxon>
        <taxon>Alphaproteobacteria</taxon>
        <taxon>Rhodobacterales</taxon>
        <taxon>Roseobacteraceae</taxon>
        <taxon>Roseovarius</taxon>
    </lineage>
</organism>
<keyword evidence="1" id="KW-0805">Transcription regulation</keyword>
<name>A0A844CZS2_9RHOB</name>
<dbReference type="InterPro" id="IPR000485">
    <property type="entry name" value="AsnC-type_HTH_dom"/>
</dbReference>
<keyword evidence="3" id="KW-0804">Transcription</keyword>
<comment type="caution">
    <text evidence="5">The sequence shown here is derived from an EMBL/GenBank/DDBJ whole genome shotgun (WGS) entry which is preliminary data.</text>
</comment>
<gene>
    <name evidence="5" type="ORF">FDP25_06735</name>
</gene>
<dbReference type="PROSITE" id="PS50995">
    <property type="entry name" value="HTH_MARR_2"/>
    <property type="match status" value="1"/>
</dbReference>
<dbReference type="SMART" id="SM00347">
    <property type="entry name" value="HTH_MARR"/>
    <property type="match status" value="1"/>
</dbReference>
<evidence type="ECO:0000259" key="4">
    <source>
        <dbReference type="PROSITE" id="PS50995"/>
    </source>
</evidence>
<accession>A0A844CZS2</accession>
<dbReference type="OrthoDB" id="8447118at2"/>
<dbReference type="InterPro" id="IPR023187">
    <property type="entry name" value="Tscrpt_reg_MarR-type_CS"/>
</dbReference>
<evidence type="ECO:0000313" key="6">
    <source>
        <dbReference type="Proteomes" id="UP000564704"/>
    </source>
</evidence>
<feature type="domain" description="HTH marR-type" evidence="4">
    <location>
        <begin position="36"/>
        <end position="168"/>
    </location>
</feature>
<dbReference type="InterPro" id="IPR036388">
    <property type="entry name" value="WH-like_DNA-bd_sf"/>
</dbReference>
<dbReference type="InterPro" id="IPR000835">
    <property type="entry name" value="HTH_MarR-typ"/>
</dbReference>
<sequence>MKHLVSKANTSTSRIAENRKSGKFTRPYLELDVDRTDISLIALRRILRATDMYARDLAREAGLTAVQLRVLQIVAEKGRATPTELSNRMGVTMATVSSLIKKLEAKGLLTRHRSTTDRRQTDLEITATGLTKVQAAPDALQQKYVKQFEGLEEWEQAMIVAVLERVASMLDAEEIDASPVLAVGDIHHTH</sequence>
<dbReference type="Proteomes" id="UP000564704">
    <property type="component" value="Unassembled WGS sequence"/>
</dbReference>
<evidence type="ECO:0000256" key="3">
    <source>
        <dbReference type="ARBA" id="ARBA00023163"/>
    </source>
</evidence>
<dbReference type="Gene3D" id="1.10.10.10">
    <property type="entry name" value="Winged helix-like DNA-binding domain superfamily/Winged helix DNA-binding domain"/>
    <property type="match status" value="1"/>
</dbReference>
<proteinExistence type="predicted"/>
<dbReference type="GO" id="GO:0043565">
    <property type="term" value="F:sequence-specific DNA binding"/>
    <property type="evidence" value="ECO:0007669"/>
    <property type="project" value="InterPro"/>
</dbReference>
<dbReference type="Pfam" id="PF01047">
    <property type="entry name" value="MarR"/>
    <property type="match status" value="1"/>
</dbReference>
<dbReference type="InterPro" id="IPR036390">
    <property type="entry name" value="WH_DNA-bd_sf"/>
</dbReference>
<dbReference type="PROSITE" id="PS01117">
    <property type="entry name" value="HTH_MARR_1"/>
    <property type="match status" value="1"/>
</dbReference>
<dbReference type="PRINTS" id="PR00033">
    <property type="entry name" value="HTHASNC"/>
</dbReference>
<dbReference type="PANTHER" id="PTHR42756:SF1">
    <property type="entry name" value="TRANSCRIPTIONAL REPRESSOR OF EMRAB OPERON"/>
    <property type="match status" value="1"/>
</dbReference>
<evidence type="ECO:0000256" key="2">
    <source>
        <dbReference type="ARBA" id="ARBA00023125"/>
    </source>
</evidence>
<dbReference type="EMBL" id="SZWE01000001">
    <property type="protein sequence ID" value="MRU15123.1"/>
    <property type="molecule type" value="Genomic_DNA"/>
</dbReference>
<reference evidence="5 6" key="1">
    <citation type="submission" date="2019-05" db="EMBL/GenBank/DDBJ databases">
        <title>Roseovarius bejariae sp. nov., a moderately halophylic bacterium isolated from a saline soil in Rambla Salada (Murcia).</title>
        <authorList>
            <person name="Castro D.J."/>
            <person name="Gomez-Altuve A."/>
            <person name="Reina J.C."/>
            <person name="Rodriguez M."/>
            <person name="Sampedro I."/>
            <person name="Llamas I."/>
            <person name="Martinez-Checa F."/>
        </authorList>
    </citation>
    <scope>NUCLEOTIDE SEQUENCE [LARGE SCALE GENOMIC DNA]</scope>
    <source>
        <strain evidence="5 6">A21</strain>
    </source>
</reference>
<dbReference type="AlphaFoldDB" id="A0A844CZS2"/>
<dbReference type="PANTHER" id="PTHR42756">
    <property type="entry name" value="TRANSCRIPTIONAL REGULATOR, MARR"/>
    <property type="match status" value="1"/>
</dbReference>
<keyword evidence="6" id="KW-1185">Reference proteome</keyword>
<evidence type="ECO:0000313" key="5">
    <source>
        <dbReference type="EMBL" id="MRU15123.1"/>
    </source>
</evidence>
<dbReference type="GO" id="GO:0003700">
    <property type="term" value="F:DNA-binding transcription factor activity"/>
    <property type="evidence" value="ECO:0007669"/>
    <property type="project" value="InterPro"/>
</dbReference>
<keyword evidence="2" id="KW-0238">DNA-binding</keyword>
<protein>
    <submittedName>
        <fullName evidence="5">MarR family transcriptional regulator</fullName>
    </submittedName>
</protein>